<evidence type="ECO:0000256" key="1">
    <source>
        <dbReference type="ARBA" id="ARBA00001946"/>
    </source>
</evidence>
<feature type="compositionally biased region" description="Low complexity" evidence="11">
    <location>
        <begin position="222"/>
        <end position="231"/>
    </location>
</feature>
<dbReference type="SMART" id="SM00220">
    <property type="entry name" value="S_TKc"/>
    <property type="match status" value="1"/>
</dbReference>
<dbReference type="Gene3D" id="1.10.510.10">
    <property type="entry name" value="Transferase(Phosphotransferase) domain 1"/>
    <property type="match status" value="1"/>
</dbReference>
<accession>A0A8C7PT80</accession>
<dbReference type="PANTHER" id="PTHR11584">
    <property type="entry name" value="SERINE/THREONINE PROTEIN KINASE"/>
    <property type="match status" value="1"/>
</dbReference>
<dbReference type="InterPro" id="IPR000719">
    <property type="entry name" value="Prot_kinase_dom"/>
</dbReference>
<evidence type="ECO:0000313" key="14">
    <source>
        <dbReference type="Ensembl" id="ENSOMYP00000027888.2"/>
    </source>
</evidence>
<dbReference type="GO" id="GO:0004674">
    <property type="term" value="F:protein serine/threonine kinase activity"/>
    <property type="evidence" value="ECO:0007669"/>
    <property type="project" value="UniProtKB-KW"/>
</dbReference>
<reference evidence="14" key="3">
    <citation type="submission" date="2025-09" db="UniProtKB">
        <authorList>
            <consortium name="Ensembl"/>
        </authorList>
    </citation>
    <scope>IDENTIFICATION</scope>
</reference>
<evidence type="ECO:0000256" key="7">
    <source>
        <dbReference type="ARBA" id="ARBA00022777"/>
    </source>
</evidence>
<keyword evidence="8 10" id="KW-0067">ATP-binding</keyword>
<dbReference type="InterPro" id="IPR011009">
    <property type="entry name" value="Kinase-like_dom_sf"/>
</dbReference>
<keyword evidence="5" id="KW-0479">Metal-binding</keyword>
<dbReference type="SUPFAM" id="SSF54277">
    <property type="entry name" value="CAD &amp; PB1 domains"/>
    <property type="match status" value="1"/>
</dbReference>
<dbReference type="Proteomes" id="UP000694395">
    <property type="component" value="Chromosome 18"/>
</dbReference>
<feature type="compositionally biased region" description="Polar residues" evidence="11">
    <location>
        <begin position="209"/>
        <end position="221"/>
    </location>
</feature>
<evidence type="ECO:0000256" key="6">
    <source>
        <dbReference type="ARBA" id="ARBA00022741"/>
    </source>
</evidence>
<dbReference type="GeneTree" id="ENSGT00940000156884"/>
<comment type="cofactor">
    <cofactor evidence="1">
        <name>Mg(2+)</name>
        <dbReference type="ChEBI" id="CHEBI:18420"/>
    </cofactor>
</comment>
<dbReference type="Pfam" id="PF00069">
    <property type="entry name" value="Pkinase"/>
    <property type="match status" value="1"/>
</dbReference>
<evidence type="ECO:0000256" key="3">
    <source>
        <dbReference type="ARBA" id="ARBA00022553"/>
    </source>
</evidence>
<dbReference type="CDD" id="cd06652">
    <property type="entry name" value="STKc_MEKK2"/>
    <property type="match status" value="1"/>
</dbReference>
<evidence type="ECO:0000256" key="5">
    <source>
        <dbReference type="ARBA" id="ARBA00022723"/>
    </source>
</evidence>
<dbReference type="GO" id="GO:0005524">
    <property type="term" value="F:ATP binding"/>
    <property type="evidence" value="ECO:0007669"/>
    <property type="project" value="UniProtKB-UniRule"/>
</dbReference>
<evidence type="ECO:0000256" key="9">
    <source>
        <dbReference type="ARBA" id="ARBA00022842"/>
    </source>
</evidence>
<dbReference type="AlphaFoldDB" id="A0A8C7PT80"/>
<dbReference type="InterPro" id="IPR034879">
    <property type="entry name" value="PB1_MEKK2/3"/>
</dbReference>
<feature type="region of interest" description="Disordered" evidence="11">
    <location>
        <begin position="152"/>
        <end position="177"/>
    </location>
</feature>
<dbReference type="InterPro" id="IPR017441">
    <property type="entry name" value="Protein_kinase_ATP_BS"/>
</dbReference>
<evidence type="ECO:0000256" key="8">
    <source>
        <dbReference type="ARBA" id="ARBA00022840"/>
    </source>
</evidence>
<keyword evidence="9" id="KW-0460">Magnesium</keyword>
<dbReference type="GO" id="GO:0046872">
    <property type="term" value="F:metal ion binding"/>
    <property type="evidence" value="ECO:0007669"/>
    <property type="project" value="UniProtKB-KW"/>
</dbReference>
<keyword evidence="3" id="KW-0597">Phosphoprotein</keyword>
<dbReference type="InterPro" id="IPR000270">
    <property type="entry name" value="PB1_dom"/>
</dbReference>
<dbReference type="PROSITE" id="PS51745">
    <property type="entry name" value="PB1"/>
    <property type="match status" value="1"/>
</dbReference>
<feature type="compositionally biased region" description="Low complexity" evidence="11">
    <location>
        <begin position="304"/>
        <end position="323"/>
    </location>
</feature>
<evidence type="ECO:0000256" key="2">
    <source>
        <dbReference type="ARBA" id="ARBA00022527"/>
    </source>
</evidence>
<feature type="region of interest" description="Disordered" evidence="11">
    <location>
        <begin position="205"/>
        <end position="248"/>
    </location>
</feature>
<dbReference type="Ensembl" id="ENSOMYT00000030459.2">
    <property type="protein sequence ID" value="ENSOMYP00000027888.2"/>
    <property type="gene ID" value="ENSOMYG00000013052.2"/>
</dbReference>
<dbReference type="FunFam" id="1.10.510.10:FF:000071">
    <property type="entry name" value="Mitogen-activated protein kinase kinase kinase 3 isoform 2"/>
    <property type="match status" value="1"/>
</dbReference>
<dbReference type="FunFam" id="3.10.20.90:FF:000026">
    <property type="entry name" value="Mitogen-activated protein kinase kinase kinase 3 isoform 2"/>
    <property type="match status" value="1"/>
</dbReference>
<evidence type="ECO:0000256" key="4">
    <source>
        <dbReference type="ARBA" id="ARBA00022679"/>
    </source>
</evidence>
<evidence type="ECO:0000256" key="11">
    <source>
        <dbReference type="SAM" id="MobiDB-lite"/>
    </source>
</evidence>
<evidence type="ECO:0000256" key="10">
    <source>
        <dbReference type="PROSITE-ProRule" id="PRU10141"/>
    </source>
</evidence>
<keyword evidence="15" id="KW-1185">Reference proteome</keyword>
<evidence type="ECO:0000313" key="15">
    <source>
        <dbReference type="Proteomes" id="UP000694395"/>
    </source>
</evidence>
<dbReference type="PROSITE" id="PS00107">
    <property type="entry name" value="PROTEIN_KINASE_ATP"/>
    <property type="match status" value="1"/>
</dbReference>
<keyword evidence="2" id="KW-0723">Serine/threonine-protein kinase</keyword>
<dbReference type="SMART" id="SM00666">
    <property type="entry name" value="PB1"/>
    <property type="match status" value="1"/>
</dbReference>
<dbReference type="PANTHER" id="PTHR11584:SF369">
    <property type="entry name" value="MITOGEN-ACTIVATED PROTEIN KINASE KINASE KINASE 19-RELATED"/>
    <property type="match status" value="1"/>
</dbReference>
<sequence>TDEQEALNSIMQDLAELHRSSRPAMTLSDLGKPKASSPKNQVCPLNDVRVKFEFKGEKRILQFFRPVRLDDLGNKAKVAFGQAMDLHYTNNELVIPLTTQDDLDKAVELLDRSVHMKSLKILLVLQASSQVRTTELRGQILNHYFYSEKLGRYGPRSQHRSHSGDRSSPPPGYIPDALQQVARNGSFTSINSEGEFIPESMDQMLDPLSMSSPENSASGSCPSLDSPLDSDNYPKSRMPRAQSYPDNHQVYPEYDIPVFEKSGKGGTYPRRYHISFGLQDYSDGRKTFPRARRTQVHGFHSPVSFSPTEQSPSTSSGSSIFTPDLEEPGGRRRRGSDIEPNPTLSVMDISPPSRSPRAPTNWRLGKLLGQGAFGRVFLCYDADTGRELAVKQVQFDPESPETSKEVSALECEIQLLKNLCHERIVQYYGCLRDSNERTLSIFMEYMPGGSIKDQLKSYGALTENVTRRYTRQILEGVSYLHSNMIVHRDIKGANILRDSVGNVKLGDFGASRRLQTICLSGTGIKSVTGTPYWMSPEVISGEGYGRKADIWSVGCTVVEMLTQRPPWAEFEAMAAIFKIATQPTNPSLPVHVSDHGRDFLKRIFVETKLRPSADDLLRHIFVH</sequence>
<feature type="domain" description="Protein kinase" evidence="12">
    <location>
        <begin position="362"/>
        <end position="622"/>
    </location>
</feature>
<keyword evidence="4" id="KW-0808">Transferase</keyword>
<name>A0A8C7PT80_ONCMY</name>
<evidence type="ECO:0000259" key="13">
    <source>
        <dbReference type="PROSITE" id="PS51745"/>
    </source>
</evidence>
<dbReference type="SUPFAM" id="SSF56112">
    <property type="entry name" value="Protein kinase-like (PK-like)"/>
    <property type="match status" value="1"/>
</dbReference>
<dbReference type="GO" id="GO:0035556">
    <property type="term" value="P:intracellular signal transduction"/>
    <property type="evidence" value="ECO:0007669"/>
    <property type="project" value="UniProtKB-ARBA"/>
</dbReference>
<feature type="region of interest" description="Disordered" evidence="11">
    <location>
        <begin position="298"/>
        <end position="358"/>
    </location>
</feature>
<dbReference type="Gene3D" id="3.10.20.90">
    <property type="entry name" value="Phosphatidylinositol 3-kinase Catalytic Subunit, Chain A, domain 1"/>
    <property type="match status" value="1"/>
</dbReference>
<reference evidence="14" key="1">
    <citation type="submission" date="2020-07" db="EMBL/GenBank/DDBJ databases">
        <title>A long reads based de novo assembly of the rainbow trout Arlee double haploid line genome.</title>
        <authorList>
            <person name="Gao G."/>
            <person name="Palti Y."/>
        </authorList>
    </citation>
    <scope>NUCLEOTIDE SEQUENCE [LARGE SCALE GENOMIC DNA]</scope>
</reference>
<reference evidence="14" key="2">
    <citation type="submission" date="2025-08" db="UniProtKB">
        <authorList>
            <consortium name="Ensembl"/>
        </authorList>
    </citation>
    <scope>IDENTIFICATION</scope>
</reference>
<dbReference type="InterPro" id="IPR053793">
    <property type="entry name" value="PB1-like"/>
</dbReference>
<keyword evidence="7" id="KW-0418">Kinase</keyword>
<dbReference type="CDD" id="cd06405">
    <property type="entry name" value="PB1_Mekk2_3"/>
    <property type="match status" value="1"/>
</dbReference>
<protein>
    <recommendedName>
        <fullName evidence="16">Mitogen-activated protein kinase kinase kinase 2</fullName>
    </recommendedName>
</protein>
<dbReference type="PROSITE" id="PS50011">
    <property type="entry name" value="PROTEIN_KINASE_DOM"/>
    <property type="match status" value="1"/>
</dbReference>
<dbReference type="Pfam" id="PF00564">
    <property type="entry name" value="PB1"/>
    <property type="match status" value="1"/>
</dbReference>
<evidence type="ECO:0000259" key="12">
    <source>
        <dbReference type="PROSITE" id="PS50011"/>
    </source>
</evidence>
<evidence type="ECO:0008006" key="16">
    <source>
        <dbReference type="Google" id="ProtNLM"/>
    </source>
</evidence>
<organism evidence="14 15">
    <name type="scientific">Oncorhynchus mykiss</name>
    <name type="common">Rainbow trout</name>
    <name type="synonym">Salmo gairdneri</name>
    <dbReference type="NCBI Taxonomy" id="8022"/>
    <lineage>
        <taxon>Eukaryota</taxon>
        <taxon>Metazoa</taxon>
        <taxon>Chordata</taxon>
        <taxon>Craniata</taxon>
        <taxon>Vertebrata</taxon>
        <taxon>Euteleostomi</taxon>
        <taxon>Actinopterygii</taxon>
        <taxon>Neopterygii</taxon>
        <taxon>Teleostei</taxon>
        <taxon>Protacanthopterygii</taxon>
        <taxon>Salmoniformes</taxon>
        <taxon>Salmonidae</taxon>
        <taxon>Salmoninae</taxon>
        <taxon>Oncorhynchus</taxon>
    </lineage>
</organism>
<feature type="domain" description="PB1" evidence="13">
    <location>
        <begin position="47"/>
        <end position="126"/>
    </location>
</feature>
<keyword evidence="6 10" id="KW-0547">Nucleotide-binding</keyword>
<feature type="binding site" evidence="10">
    <location>
        <position position="391"/>
    </location>
    <ligand>
        <name>ATP</name>
        <dbReference type="ChEBI" id="CHEBI:30616"/>
    </ligand>
</feature>
<proteinExistence type="predicted"/>